<accession>A0ACB8BYC0</accession>
<evidence type="ECO:0000313" key="1">
    <source>
        <dbReference type="EMBL" id="KAH7930409.1"/>
    </source>
</evidence>
<protein>
    <submittedName>
        <fullName evidence="1">Uncharacterized protein</fullName>
    </submittedName>
</protein>
<dbReference type="Proteomes" id="UP000790709">
    <property type="component" value="Unassembled WGS sequence"/>
</dbReference>
<reference evidence="1" key="1">
    <citation type="journal article" date="2021" name="New Phytol.">
        <title>Evolutionary innovations through gain and loss of genes in the ectomycorrhizal Boletales.</title>
        <authorList>
            <person name="Wu G."/>
            <person name="Miyauchi S."/>
            <person name="Morin E."/>
            <person name="Kuo A."/>
            <person name="Drula E."/>
            <person name="Varga T."/>
            <person name="Kohler A."/>
            <person name="Feng B."/>
            <person name="Cao Y."/>
            <person name="Lipzen A."/>
            <person name="Daum C."/>
            <person name="Hundley H."/>
            <person name="Pangilinan J."/>
            <person name="Johnson J."/>
            <person name="Barry K."/>
            <person name="LaButti K."/>
            <person name="Ng V."/>
            <person name="Ahrendt S."/>
            <person name="Min B."/>
            <person name="Choi I.G."/>
            <person name="Park H."/>
            <person name="Plett J.M."/>
            <person name="Magnuson J."/>
            <person name="Spatafora J.W."/>
            <person name="Nagy L.G."/>
            <person name="Henrissat B."/>
            <person name="Grigoriev I.V."/>
            <person name="Yang Z.L."/>
            <person name="Xu J."/>
            <person name="Martin F.M."/>
        </authorList>
    </citation>
    <scope>NUCLEOTIDE SEQUENCE</scope>
    <source>
        <strain evidence="1">KUC20120723A-06</strain>
    </source>
</reference>
<evidence type="ECO:0000313" key="2">
    <source>
        <dbReference type="Proteomes" id="UP000790709"/>
    </source>
</evidence>
<name>A0ACB8BYC0_9AGAM</name>
<dbReference type="EMBL" id="MU266332">
    <property type="protein sequence ID" value="KAH7930409.1"/>
    <property type="molecule type" value="Genomic_DNA"/>
</dbReference>
<proteinExistence type="predicted"/>
<keyword evidence="2" id="KW-1185">Reference proteome</keyword>
<organism evidence="1 2">
    <name type="scientific">Leucogyrophana mollusca</name>
    <dbReference type="NCBI Taxonomy" id="85980"/>
    <lineage>
        <taxon>Eukaryota</taxon>
        <taxon>Fungi</taxon>
        <taxon>Dikarya</taxon>
        <taxon>Basidiomycota</taxon>
        <taxon>Agaricomycotina</taxon>
        <taxon>Agaricomycetes</taxon>
        <taxon>Agaricomycetidae</taxon>
        <taxon>Boletales</taxon>
        <taxon>Boletales incertae sedis</taxon>
        <taxon>Leucogyrophana</taxon>
    </lineage>
</organism>
<sequence length="498" mass="57019">MSLRINTNLTETQPASPNRPSTDLHPAKGEQSARHEAFIQTLPVELLLNILGLLHIEWRTTANSSIPDEDKSLSPISPRILASVCSRWRDIIHSVPTFWTCVPIIVDRRQTPLSVIRFYFEASRTLPLNVTMTRRSSSFMEEDSQEKSRVGAVMDLLRPHMSRCESLHIDVIRRSSLPKIRCEDFAIAKELKLKCREDDEMDRPPPNAATRCEFQPSTLEVLHMTFRDFKDACERGVDWFRGVTELSLAHYAPLTREYPRGILTLYRLLGILQTSTPCLRSLALVDMHMPIDIDGYRVQAFHFPSLKRVTLENARGDLIEHLPRALSIPIPVLKLVRCVVDFVHIDPLNARLVLEEIGGEEYLAAFLDNWKGQTIFFQNCPTFHDEFLGWMAQPFVSEAVCHFSCPNLERLGVMKSPNFSVDCLKRVITARREAVIKWHGDVDTKLQFDGNIKRPTSIRKLQYIGNDAPPLSAGDEQWFRDNVEEFGWGTNQVDIDDF</sequence>
<comment type="caution">
    <text evidence="1">The sequence shown here is derived from an EMBL/GenBank/DDBJ whole genome shotgun (WGS) entry which is preliminary data.</text>
</comment>
<gene>
    <name evidence="1" type="ORF">BV22DRAFT_1191240</name>
</gene>